<gene>
    <name evidence="1" type="ORF">LCGC14_3025580</name>
</gene>
<dbReference type="EMBL" id="LAZR01063030">
    <property type="protein sequence ID" value="KKK60316.1"/>
    <property type="molecule type" value="Genomic_DNA"/>
</dbReference>
<reference evidence="1" key="1">
    <citation type="journal article" date="2015" name="Nature">
        <title>Complex archaea that bridge the gap between prokaryotes and eukaryotes.</title>
        <authorList>
            <person name="Spang A."/>
            <person name="Saw J.H."/>
            <person name="Jorgensen S.L."/>
            <person name="Zaremba-Niedzwiedzka K."/>
            <person name="Martijn J."/>
            <person name="Lind A.E."/>
            <person name="van Eijk R."/>
            <person name="Schleper C."/>
            <person name="Guy L."/>
            <person name="Ettema T.J."/>
        </authorList>
    </citation>
    <scope>NUCLEOTIDE SEQUENCE</scope>
</reference>
<sequence>MFRKRKAPPPNPQKSLDPFGLQAFAATRPSFGLGGAGGTPGLPPPQPVSSIALNSGLSLSALRAQVLGIYEEKLNPEPKEEPKTAVGLTGYRLYTLDNELYLRGAQGSKQKGRESAQAQHNGDDVDYVTMERRSIKHPAPAWECLCGFAAFFWPTSLTQPKWNGVLAEVQAGGRTIYCEEGWRAERIVLSKLWVSCPIFPDAALEILRERYEVPVELL</sequence>
<dbReference type="AlphaFoldDB" id="A0A0F8ZK33"/>
<accession>A0A0F8ZK33</accession>
<name>A0A0F8ZK33_9ZZZZ</name>
<organism evidence="1">
    <name type="scientific">marine sediment metagenome</name>
    <dbReference type="NCBI Taxonomy" id="412755"/>
    <lineage>
        <taxon>unclassified sequences</taxon>
        <taxon>metagenomes</taxon>
        <taxon>ecological metagenomes</taxon>
    </lineage>
</organism>
<evidence type="ECO:0000313" key="1">
    <source>
        <dbReference type="EMBL" id="KKK60316.1"/>
    </source>
</evidence>
<protein>
    <submittedName>
        <fullName evidence="1">Uncharacterized protein</fullName>
    </submittedName>
</protein>
<comment type="caution">
    <text evidence="1">The sequence shown here is derived from an EMBL/GenBank/DDBJ whole genome shotgun (WGS) entry which is preliminary data.</text>
</comment>
<proteinExistence type="predicted"/>